<dbReference type="InterPro" id="IPR002104">
    <property type="entry name" value="Integrase_catalytic"/>
</dbReference>
<dbReference type="InterPro" id="IPR011010">
    <property type="entry name" value="DNA_brk_join_enz"/>
</dbReference>
<feature type="domain" description="Core-binding (CB)" evidence="6">
    <location>
        <begin position="78"/>
        <end position="159"/>
    </location>
</feature>
<dbReference type="CDD" id="cd01189">
    <property type="entry name" value="INT_ICEBs1_C_like"/>
    <property type="match status" value="1"/>
</dbReference>
<dbReference type="SUPFAM" id="SSF56349">
    <property type="entry name" value="DNA breaking-rejoining enzymes"/>
    <property type="match status" value="1"/>
</dbReference>
<gene>
    <name evidence="7" type="ORF">I540_1821</name>
</gene>
<dbReference type="PROSITE" id="PS51898">
    <property type="entry name" value="TYR_RECOMBINASE"/>
    <property type="match status" value="1"/>
</dbReference>
<name>X8DR06_9MYCO</name>
<proteinExistence type="inferred from homology"/>
<dbReference type="PANTHER" id="PTHR30349:SF64">
    <property type="entry name" value="PROPHAGE INTEGRASE INTD-RELATED"/>
    <property type="match status" value="1"/>
</dbReference>
<dbReference type="GO" id="GO:0015074">
    <property type="term" value="P:DNA integration"/>
    <property type="evidence" value="ECO:0007669"/>
    <property type="project" value="InterPro"/>
</dbReference>
<reference evidence="7 8" key="1">
    <citation type="submission" date="2013-12" db="EMBL/GenBank/DDBJ databases">
        <authorList>
            <person name="Zelazny A."/>
            <person name="Olivier K."/>
            <person name="Holland S."/>
            <person name="Lenaerts A."/>
            <person name="Ordway D."/>
            <person name="DeGroote M.A."/>
            <person name="Parker T."/>
            <person name="Sizemore C."/>
            <person name="Tallon L.J."/>
            <person name="Sadzewicz L.K."/>
            <person name="Sengamalay N."/>
            <person name="Fraser C.M."/>
            <person name="Hine E."/>
            <person name="Shefchek K.A."/>
            <person name="Das S.P."/>
            <person name="Tettelin H."/>
        </authorList>
    </citation>
    <scope>NUCLEOTIDE SEQUENCE [LARGE SCALE GENOMIC DNA]</scope>
    <source>
        <strain evidence="7 8">1513</strain>
    </source>
</reference>
<evidence type="ECO:0000256" key="3">
    <source>
        <dbReference type="ARBA" id="ARBA00023172"/>
    </source>
</evidence>
<evidence type="ECO:0000256" key="2">
    <source>
        <dbReference type="ARBA" id="ARBA00023125"/>
    </source>
</evidence>
<dbReference type="Pfam" id="PF00589">
    <property type="entry name" value="Phage_integrase"/>
    <property type="match status" value="1"/>
</dbReference>
<dbReference type="AlphaFoldDB" id="X8DR06"/>
<dbReference type="Gene3D" id="1.10.150.130">
    <property type="match status" value="1"/>
</dbReference>
<feature type="domain" description="Tyr recombinase" evidence="5">
    <location>
        <begin position="180"/>
        <end position="361"/>
    </location>
</feature>
<sequence>MHTTVHNRRTVPFMASLWERTRADGTTYVSVRYRHGGRQTTTSFDDPAQAVAFQQNVDRFGSAKALEILTANQPADALTVAQWVEKHIDTRTGITKGVVARYRRILDLDIAPSIGGIPLASLKSEEVAEWVLVMERAGVSPKTIRNKHALLSAALKSATARGHMPVNPCADIRLPRWDRPDMVFLERDEYQAIKARVPKFWLPHVEFLVASGARWSEMTALTPADIDRDKGTVRISQAWKVVPGGYELGTTKTKRSNRTINVPTSVLEMPDYSGKWVYPNHRGNPPRTNTFITHVWGPAVRASGIGKAPRIHDLRHTCASWMINAGVPLAVVSRHLGHESISTTMDIYGHIDRESGKAAADAIAAVLEG</sequence>
<organism evidence="7 8">
    <name type="scientific">Mycobacteroides abscessus subsp. bolletii 1513</name>
    <dbReference type="NCBI Taxonomy" id="1299321"/>
    <lineage>
        <taxon>Bacteria</taxon>
        <taxon>Bacillati</taxon>
        <taxon>Actinomycetota</taxon>
        <taxon>Actinomycetes</taxon>
        <taxon>Mycobacteriales</taxon>
        <taxon>Mycobacteriaceae</taxon>
        <taxon>Mycobacteroides</taxon>
        <taxon>Mycobacteroides abscessus</taxon>
    </lineage>
</organism>
<dbReference type="EMBL" id="JAOJ01000002">
    <property type="protein sequence ID" value="EUA69925.1"/>
    <property type="molecule type" value="Genomic_DNA"/>
</dbReference>
<evidence type="ECO:0000259" key="6">
    <source>
        <dbReference type="PROSITE" id="PS51900"/>
    </source>
</evidence>
<dbReference type="InterPro" id="IPR050090">
    <property type="entry name" value="Tyrosine_recombinase_XerCD"/>
</dbReference>
<dbReference type="Gene3D" id="1.10.443.10">
    <property type="entry name" value="Intergrase catalytic core"/>
    <property type="match status" value="1"/>
</dbReference>
<dbReference type="PANTHER" id="PTHR30349">
    <property type="entry name" value="PHAGE INTEGRASE-RELATED"/>
    <property type="match status" value="1"/>
</dbReference>
<comment type="caution">
    <text evidence="7">The sequence shown here is derived from an EMBL/GenBank/DDBJ whole genome shotgun (WGS) entry which is preliminary data.</text>
</comment>
<dbReference type="GO" id="GO:0006310">
    <property type="term" value="P:DNA recombination"/>
    <property type="evidence" value="ECO:0007669"/>
    <property type="project" value="UniProtKB-KW"/>
</dbReference>
<evidence type="ECO:0000313" key="8">
    <source>
        <dbReference type="Proteomes" id="UP000023351"/>
    </source>
</evidence>
<accession>X8DR06</accession>
<dbReference type="InterPro" id="IPR013762">
    <property type="entry name" value="Integrase-like_cat_sf"/>
</dbReference>
<dbReference type="GO" id="GO:0003677">
    <property type="term" value="F:DNA binding"/>
    <property type="evidence" value="ECO:0007669"/>
    <property type="project" value="UniProtKB-UniRule"/>
</dbReference>
<dbReference type="PATRIC" id="fig|1299321.3.peg.1751"/>
<keyword evidence="2 4" id="KW-0238">DNA-binding</keyword>
<dbReference type="InterPro" id="IPR010998">
    <property type="entry name" value="Integrase_recombinase_N"/>
</dbReference>
<evidence type="ECO:0000256" key="4">
    <source>
        <dbReference type="PROSITE-ProRule" id="PRU01248"/>
    </source>
</evidence>
<evidence type="ECO:0000259" key="5">
    <source>
        <dbReference type="PROSITE" id="PS51898"/>
    </source>
</evidence>
<evidence type="ECO:0000313" key="7">
    <source>
        <dbReference type="EMBL" id="EUA69925.1"/>
    </source>
</evidence>
<comment type="similarity">
    <text evidence="1">Belongs to the 'phage' integrase family.</text>
</comment>
<dbReference type="PROSITE" id="PS51900">
    <property type="entry name" value="CB"/>
    <property type="match status" value="1"/>
</dbReference>
<evidence type="ECO:0000256" key="1">
    <source>
        <dbReference type="ARBA" id="ARBA00008857"/>
    </source>
</evidence>
<keyword evidence="3" id="KW-0233">DNA recombination</keyword>
<protein>
    <submittedName>
        <fullName evidence="7">Phage integrase family protein</fullName>
    </submittedName>
</protein>
<dbReference type="Proteomes" id="UP000023351">
    <property type="component" value="Unassembled WGS sequence"/>
</dbReference>
<dbReference type="InterPro" id="IPR044068">
    <property type="entry name" value="CB"/>
</dbReference>